<sequence length="153" mass="18021">MRVAMLFILLCIRLRFLNLLKAYEFLKHFFRPCHRDPQESRSASSTKPSRDSSETQDPLPQSPRRRKLQETKQLSAPSSITRPAPSYALLCNDLKLRLPRPNLHVGQYIIKTDPEFWIFMFLVWGFCSTMIVCCLLPLFNWVHYFVYPIFPAI</sequence>
<gene>
    <name evidence="4" type="ORF">TARUN_1695</name>
</gene>
<evidence type="ECO:0000256" key="3">
    <source>
        <dbReference type="SAM" id="SignalP"/>
    </source>
</evidence>
<evidence type="ECO:0000256" key="2">
    <source>
        <dbReference type="SAM" id="Phobius"/>
    </source>
</evidence>
<dbReference type="Proteomes" id="UP000266272">
    <property type="component" value="Unassembled WGS sequence"/>
</dbReference>
<organism evidence="4 5">
    <name type="scientific">Trichoderma arundinaceum</name>
    <dbReference type="NCBI Taxonomy" id="490622"/>
    <lineage>
        <taxon>Eukaryota</taxon>
        <taxon>Fungi</taxon>
        <taxon>Dikarya</taxon>
        <taxon>Ascomycota</taxon>
        <taxon>Pezizomycotina</taxon>
        <taxon>Sordariomycetes</taxon>
        <taxon>Hypocreomycetidae</taxon>
        <taxon>Hypocreales</taxon>
        <taxon>Hypocreaceae</taxon>
        <taxon>Trichoderma</taxon>
    </lineage>
</organism>
<dbReference type="EMBL" id="PXOA01000106">
    <property type="protein sequence ID" value="RFU80484.1"/>
    <property type="molecule type" value="Genomic_DNA"/>
</dbReference>
<keyword evidence="2" id="KW-0472">Membrane</keyword>
<feature type="compositionally biased region" description="Polar residues" evidence="1">
    <location>
        <begin position="71"/>
        <end position="80"/>
    </location>
</feature>
<name>A0A395NWR4_TRIAR</name>
<comment type="caution">
    <text evidence="4">The sequence shown here is derived from an EMBL/GenBank/DDBJ whole genome shotgun (WGS) entry which is preliminary data.</text>
</comment>
<keyword evidence="3" id="KW-0732">Signal</keyword>
<keyword evidence="5" id="KW-1185">Reference proteome</keyword>
<keyword evidence="2" id="KW-0812">Transmembrane</keyword>
<dbReference type="AlphaFoldDB" id="A0A395NWR4"/>
<keyword evidence="2" id="KW-1133">Transmembrane helix</keyword>
<proteinExistence type="predicted"/>
<evidence type="ECO:0000313" key="5">
    <source>
        <dbReference type="Proteomes" id="UP000266272"/>
    </source>
</evidence>
<feature type="chain" id="PRO_5017368080" evidence="3">
    <location>
        <begin position="23"/>
        <end position="153"/>
    </location>
</feature>
<feature type="signal peptide" evidence="3">
    <location>
        <begin position="1"/>
        <end position="22"/>
    </location>
</feature>
<evidence type="ECO:0000313" key="4">
    <source>
        <dbReference type="EMBL" id="RFU80484.1"/>
    </source>
</evidence>
<evidence type="ECO:0000256" key="1">
    <source>
        <dbReference type="SAM" id="MobiDB-lite"/>
    </source>
</evidence>
<reference evidence="4 5" key="1">
    <citation type="journal article" date="2018" name="PLoS Pathog.">
        <title>Evolution of structural diversity of trichothecenes, a family of toxins produced by plant pathogenic and entomopathogenic fungi.</title>
        <authorList>
            <person name="Proctor R.H."/>
            <person name="McCormick S.P."/>
            <person name="Kim H.S."/>
            <person name="Cardoza R.E."/>
            <person name="Stanley A.M."/>
            <person name="Lindo L."/>
            <person name="Kelly A."/>
            <person name="Brown D.W."/>
            <person name="Lee T."/>
            <person name="Vaughan M.M."/>
            <person name="Alexander N.J."/>
            <person name="Busman M."/>
            <person name="Gutierrez S."/>
        </authorList>
    </citation>
    <scope>NUCLEOTIDE SEQUENCE [LARGE SCALE GENOMIC DNA]</scope>
    <source>
        <strain evidence="4 5">IBT 40837</strain>
    </source>
</reference>
<feature type="transmembrane region" description="Helical" evidence="2">
    <location>
        <begin position="116"/>
        <end position="139"/>
    </location>
</feature>
<protein>
    <submittedName>
        <fullName evidence="4">Uncharacterized protein</fullName>
    </submittedName>
</protein>
<accession>A0A395NWR4</accession>
<feature type="region of interest" description="Disordered" evidence="1">
    <location>
        <begin position="36"/>
        <end position="80"/>
    </location>
</feature>